<evidence type="ECO:0008006" key="3">
    <source>
        <dbReference type="Google" id="ProtNLM"/>
    </source>
</evidence>
<dbReference type="EMBL" id="CACSLK010034108">
    <property type="protein sequence ID" value="CAA0841468.1"/>
    <property type="molecule type" value="Genomic_DNA"/>
</dbReference>
<gene>
    <name evidence="1" type="ORF">SHERM_07479</name>
</gene>
<dbReference type="AlphaFoldDB" id="A0A9N7NYY5"/>
<sequence>DLSRIHHPNFIFLSETKKNGKFVNTVCHKLGFKERCFIVDPLGLSGGLLLLWGRDVSILQVLGNQFSIEVEVEGTAGGPSFWVVFTYMSTDSRIREEQWGYLVNDKQKWGDSWLIGGDWNAICSVEEKRGGRKKNELELRGFNNFIAQMEMQEVLMTGHQFTWGNNRSGGDFIEEKIDQIFGSFNWLAAHPNARVESFCRSASNHRLLLLSTQFDYGIQKPKRRFYFDKRWLKMSGIRETVEKAWSLKKSGTPMYQVSEKIKETRLAILRWSSLFKKNRDREKDEISNRLERLSKQGDNRNWEEWYGLKRQMDDLIKKEEEYWQQNSRVSWLRHGDSNSKYFPASVMQRRQGNAITRLLDERGETCESDEKIEQCVSNFYENLFTSEGSSGADEVLQVIPKSISDDTNADLTSPVTDEEVREALFSMDPGKAPGQDG</sequence>
<dbReference type="PANTHER" id="PTHR33710">
    <property type="entry name" value="BNAC02G09200D PROTEIN"/>
    <property type="match status" value="1"/>
</dbReference>
<comment type="caution">
    <text evidence="1">The sequence shown here is derived from an EMBL/GenBank/DDBJ whole genome shotgun (WGS) entry which is preliminary data.</text>
</comment>
<accession>A0A9N7NYY5</accession>
<evidence type="ECO:0000313" key="1">
    <source>
        <dbReference type="EMBL" id="CAA0841468.1"/>
    </source>
</evidence>
<feature type="non-terminal residue" evidence="1">
    <location>
        <position position="1"/>
    </location>
</feature>
<dbReference type="Gene3D" id="3.60.10.10">
    <property type="entry name" value="Endonuclease/exonuclease/phosphatase"/>
    <property type="match status" value="1"/>
</dbReference>
<dbReference type="PANTHER" id="PTHR33710:SF62">
    <property type="entry name" value="DUF4283 DOMAIN PROTEIN"/>
    <property type="match status" value="1"/>
</dbReference>
<reference evidence="1" key="1">
    <citation type="submission" date="2019-12" db="EMBL/GenBank/DDBJ databases">
        <authorList>
            <person name="Scholes J."/>
        </authorList>
    </citation>
    <scope>NUCLEOTIDE SEQUENCE</scope>
</reference>
<dbReference type="Proteomes" id="UP001153555">
    <property type="component" value="Unassembled WGS sequence"/>
</dbReference>
<protein>
    <recommendedName>
        <fullName evidence="3">Endonuclease/exonuclease/phosphatase domain-containing protein</fullName>
    </recommendedName>
</protein>
<feature type="non-terminal residue" evidence="1">
    <location>
        <position position="437"/>
    </location>
</feature>
<name>A0A9N7NYY5_STRHE</name>
<dbReference type="SUPFAM" id="SSF56219">
    <property type="entry name" value="DNase I-like"/>
    <property type="match status" value="1"/>
</dbReference>
<evidence type="ECO:0000313" key="2">
    <source>
        <dbReference type="Proteomes" id="UP001153555"/>
    </source>
</evidence>
<dbReference type="InterPro" id="IPR036691">
    <property type="entry name" value="Endo/exonu/phosph_ase_sf"/>
</dbReference>
<keyword evidence="2" id="KW-1185">Reference proteome</keyword>
<dbReference type="OrthoDB" id="1741802at2759"/>
<organism evidence="1 2">
    <name type="scientific">Striga hermonthica</name>
    <name type="common">Purple witchweed</name>
    <name type="synonym">Buchnera hermonthica</name>
    <dbReference type="NCBI Taxonomy" id="68872"/>
    <lineage>
        <taxon>Eukaryota</taxon>
        <taxon>Viridiplantae</taxon>
        <taxon>Streptophyta</taxon>
        <taxon>Embryophyta</taxon>
        <taxon>Tracheophyta</taxon>
        <taxon>Spermatophyta</taxon>
        <taxon>Magnoliopsida</taxon>
        <taxon>eudicotyledons</taxon>
        <taxon>Gunneridae</taxon>
        <taxon>Pentapetalae</taxon>
        <taxon>asterids</taxon>
        <taxon>lamiids</taxon>
        <taxon>Lamiales</taxon>
        <taxon>Orobanchaceae</taxon>
        <taxon>Buchnereae</taxon>
        <taxon>Striga</taxon>
    </lineage>
</organism>
<proteinExistence type="predicted"/>